<keyword evidence="2" id="KW-0472">Membrane</keyword>
<feature type="compositionally biased region" description="Low complexity" evidence="1">
    <location>
        <begin position="63"/>
        <end position="72"/>
    </location>
</feature>
<evidence type="ECO:0000256" key="2">
    <source>
        <dbReference type="SAM" id="Phobius"/>
    </source>
</evidence>
<feature type="region of interest" description="Disordered" evidence="1">
    <location>
        <begin position="39"/>
        <end position="72"/>
    </location>
</feature>
<evidence type="ECO:0000313" key="4">
    <source>
        <dbReference type="EMBL" id="TQR09786.1"/>
    </source>
</evidence>
<accession>A0A544SX63</accession>
<dbReference type="AlphaFoldDB" id="A0A544SX63"/>
<keyword evidence="5" id="KW-1185">Reference proteome</keyword>
<feature type="chain" id="PRO_5039169335" description="Preprotein translocase subunit Tim44" evidence="3">
    <location>
        <begin position="21"/>
        <end position="148"/>
    </location>
</feature>
<keyword evidence="2" id="KW-0812">Transmembrane</keyword>
<feature type="transmembrane region" description="Helical" evidence="2">
    <location>
        <begin position="107"/>
        <end position="128"/>
    </location>
</feature>
<reference evidence="4 5" key="1">
    <citation type="submission" date="2019-05" db="EMBL/GenBank/DDBJ databases">
        <title>Psychrobacillus vulpis sp. nov., a new species isolated from feces of a red fox that inhabits in The Tablas de Daimiel Natural Park, Albacete, Spain.</title>
        <authorList>
            <person name="Rodriguez M."/>
            <person name="Reina J.C."/>
            <person name="Bejar V."/>
            <person name="Llamas I."/>
        </authorList>
    </citation>
    <scope>NUCLEOTIDE SEQUENCE [LARGE SCALE GENOMIC DNA]</scope>
    <source>
        <strain evidence="4 5">NEAU-3TGS17</strain>
    </source>
</reference>
<name>A0A544SX63_9BACI</name>
<evidence type="ECO:0008006" key="6">
    <source>
        <dbReference type="Google" id="ProtNLM"/>
    </source>
</evidence>
<evidence type="ECO:0000256" key="1">
    <source>
        <dbReference type="SAM" id="MobiDB-lite"/>
    </source>
</evidence>
<keyword evidence="2" id="KW-1133">Transmembrane helix</keyword>
<comment type="caution">
    <text evidence="4">The sequence shown here is derived from an EMBL/GenBank/DDBJ whole genome shotgun (WGS) entry which is preliminary data.</text>
</comment>
<keyword evidence="3" id="KW-0732">Signal</keyword>
<dbReference type="RefSeq" id="WP_142540427.1">
    <property type="nucleotide sequence ID" value="NZ_BMIE01000001.1"/>
</dbReference>
<sequence length="148" mass="15866">MKKLAIFLLTALLVFSSVGNFVFNEDTITAEAKKYKSGKKSFNTNNNTTNNNSNIQKKKEDSTTATSKSKSNTNTKGGFTAGGLMKGLFIGGIAGLLFGSLFANMGLLGSILGFAINAAAIILIVVVIRKIFGLFKDKKKEDANSWRS</sequence>
<dbReference type="Proteomes" id="UP000317316">
    <property type="component" value="Unassembled WGS sequence"/>
</dbReference>
<feature type="signal peptide" evidence="3">
    <location>
        <begin position="1"/>
        <end position="20"/>
    </location>
</feature>
<protein>
    <recommendedName>
        <fullName evidence="6">Preprotein translocase subunit Tim44</fullName>
    </recommendedName>
</protein>
<proteinExistence type="predicted"/>
<organism evidence="4 5">
    <name type="scientific">Psychrobacillus lasiicapitis</name>
    <dbReference type="NCBI Taxonomy" id="1636719"/>
    <lineage>
        <taxon>Bacteria</taxon>
        <taxon>Bacillati</taxon>
        <taxon>Bacillota</taxon>
        <taxon>Bacilli</taxon>
        <taxon>Bacillales</taxon>
        <taxon>Bacillaceae</taxon>
        <taxon>Psychrobacillus</taxon>
    </lineage>
</organism>
<evidence type="ECO:0000256" key="3">
    <source>
        <dbReference type="SAM" id="SignalP"/>
    </source>
</evidence>
<feature type="compositionally biased region" description="Low complexity" evidence="1">
    <location>
        <begin position="43"/>
        <end position="54"/>
    </location>
</feature>
<gene>
    <name evidence="4" type="ORF">FG382_18765</name>
</gene>
<dbReference type="EMBL" id="VDGH01000012">
    <property type="protein sequence ID" value="TQR09786.1"/>
    <property type="molecule type" value="Genomic_DNA"/>
</dbReference>
<evidence type="ECO:0000313" key="5">
    <source>
        <dbReference type="Proteomes" id="UP000317316"/>
    </source>
</evidence>
<dbReference type="OrthoDB" id="2990597at2"/>